<proteinExistence type="predicted"/>
<dbReference type="Proteomes" id="UP001165677">
    <property type="component" value="Unassembled WGS sequence"/>
</dbReference>
<evidence type="ECO:0000313" key="1">
    <source>
        <dbReference type="EMBL" id="MCW1147606.1"/>
    </source>
</evidence>
<evidence type="ECO:0000313" key="2">
    <source>
        <dbReference type="Proteomes" id="UP001165677"/>
    </source>
</evidence>
<comment type="caution">
    <text evidence="1">The sequence shown here is derived from an EMBL/GenBank/DDBJ whole genome shotgun (WGS) entry which is preliminary data.</text>
</comment>
<accession>A0ABT3EGA5</accession>
<gene>
    <name evidence="1" type="ORF">OJ995_05180</name>
</gene>
<protein>
    <submittedName>
        <fullName evidence="1">Uncharacterized protein</fullName>
    </submittedName>
</protein>
<organism evidence="1 2">
    <name type="scientific">Flavobacterium lacisediminis</name>
    <dbReference type="NCBI Taxonomy" id="2989705"/>
    <lineage>
        <taxon>Bacteria</taxon>
        <taxon>Pseudomonadati</taxon>
        <taxon>Bacteroidota</taxon>
        <taxon>Flavobacteriia</taxon>
        <taxon>Flavobacteriales</taxon>
        <taxon>Flavobacteriaceae</taxon>
        <taxon>Flavobacterium</taxon>
    </lineage>
</organism>
<reference evidence="1" key="1">
    <citation type="submission" date="2022-10" db="EMBL/GenBank/DDBJ databases">
        <title>Flavobacterium sp. nov., a bacterium isolated from lake sediment.</title>
        <authorList>
            <person name="Qu J.-H."/>
        </authorList>
    </citation>
    <scope>NUCLEOTIDE SEQUENCE</scope>
    <source>
        <strain evidence="1">TH16-21</strain>
    </source>
</reference>
<name>A0ABT3EGA5_9FLAO</name>
<dbReference type="RefSeq" id="WP_264368460.1">
    <property type="nucleotide sequence ID" value="NZ_JAPCIO010000003.1"/>
</dbReference>
<dbReference type="Pfam" id="PF20230">
    <property type="entry name" value="DUF6588"/>
    <property type="match status" value="1"/>
</dbReference>
<keyword evidence="2" id="KW-1185">Reference proteome</keyword>
<dbReference type="InterPro" id="IPR046495">
    <property type="entry name" value="DUF6588"/>
</dbReference>
<dbReference type="EMBL" id="JAPCIO010000003">
    <property type="protein sequence ID" value="MCW1147606.1"/>
    <property type="molecule type" value="Genomic_DNA"/>
</dbReference>
<sequence>MPLTQKLMRKSVAIIGLFLAFFFTQKSKAQTPEEIEQIGYLLSDALLYSQQYIVPATDAAVYQASSAWILSPKKRKKWDVNLGLFTNVFFVPKSDRTFQIENSDFQFFEIEGATSATVPTAIGNDNQVYLVGELGGEQIRLKTPEGINQETVIYPYLQGGIELPYGFEFVARYSTKTKLKRGDYQVYGFGIKHNFSQYFSKLEAKNIHFSVASIYSKEDISFDFLDINTAYGNLGINNLNGLVDTFHFQLSASKEFKRFELITNFIVNHSSFEYVVSGKKGSIEEVIPIQDVINGLLKRIAKDKTNVLGEISGRYQISKIYLQSSIAFGKFVNGNIGVQYQF</sequence>